<comment type="caution">
    <text evidence="2">The sequence shown here is derived from an EMBL/GenBank/DDBJ whole genome shotgun (WGS) entry which is preliminary data.</text>
</comment>
<organism evidence="2 5">
    <name type="scientific">Rhizophagus irregularis</name>
    <dbReference type="NCBI Taxonomy" id="588596"/>
    <lineage>
        <taxon>Eukaryota</taxon>
        <taxon>Fungi</taxon>
        <taxon>Fungi incertae sedis</taxon>
        <taxon>Mucoromycota</taxon>
        <taxon>Glomeromycotina</taxon>
        <taxon>Glomeromycetes</taxon>
        <taxon>Glomerales</taxon>
        <taxon>Glomeraceae</taxon>
        <taxon>Rhizophagus</taxon>
    </lineage>
</organism>
<dbReference type="EMBL" id="LLXJ01000255">
    <property type="protein sequence ID" value="PKC12344.1"/>
    <property type="molecule type" value="Genomic_DNA"/>
</dbReference>
<sequence>MQHIKDEIRIKVFIAKNPLTKSEWLIIRYGEASALFCVIRLDPTFVISRYSIQRLLLNIDNDQEHNALQQEVKSLWKNNLPFVLTYLLNEKYNEELFSKINDVKLVHFLSAGPNIFTPFPLRLKELQLEHGPVGPYIHQQSITEEYPSKNGDKNLAKPFDFLGQVRYDIFYSNINYALISSALNFFFLTFLTFSQIKYILNKQRYSFQARPVTVLMLRVQPLLRNINNQRIQNQPGRLRIRRRQLNAQINNEDTIYRLTNLPQQPITNNPFIDSFFQGTSFQ</sequence>
<name>A0A2I1E8D2_9GLOM</name>
<reference evidence="2 5" key="2">
    <citation type="submission" date="2017-09" db="EMBL/GenBank/DDBJ databases">
        <title>Extensive intraspecific genome diversity in a model arbuscular mycorrhizal fungus.</title>
        <authorList>
            <person name="Chen E.C."/>
            <person name="Morin E."/>
            <person name="Beaudet D."/>
            <person name="Noel J."/>
            <person name="Ndikumana S."/>
            <person name="Charron P."/>
            <person name="St-Onge C."/>
            <person name="Giorgi J."/>
            <person name="Grigoriev I.V."/>
            <person name="Roux C."/>
            <person name="Martin F.M."/>
            <person name="Corradi N."/>
        </authorList>
    </citation>
    <scope>NUCLEOTIDE SEQUENCE [LARGE SCALE GENOMIC DNA]</scope>
    <source>
        <strain evidence="2 5">A5</strain>
    </source>
</reference>
<keyword evidence="1" id="KW-0472">Membrane</keyword>
<dbReference type="VEuPathDB" id="FungiDB:RhiirFUN_012862"/>
<dbReference type="AlphaFoldDB" id="A0A2I1E8D2"/>
<feature type="transmembrane region" description="Helical" evidence="1">
    <location>
        <begin position="176"/>
        <end position="200"/>
    </location>
</feature>
<dbReference type="OrthoDB" id="2319647at2759"/>
<proteinExistence type="predicted"/>
<dbReference type="EMBL" id="LLXH01000143">
    <property type="protein sequence ID" value="PKC71978.1"/>
    <property type="molecule type" value="Genomic_DNA"/>
</dbReference>
<evidence type="ECO:0000256" key="1">
    <source>
        <dbReference type="SAM" id="Phobius"/>
    </source>
</evidence>
<reference evidence="3 4" key="4">
    <citation type="submission" date="2017-10" db="EMBL/GenBank/DDBJ databases">
        <title>Genome analyses suggest a sexual origin of heterokaryosis in a supposedly ancient asexual fungus.</title>
        <authorList>
            <person name="Corradi N."/>
            <person name="Sedzielewska K."/>
            <person name="Noel J."/>
            <person name="Charron P."/>
            <person name="Farinelli L."/>
            <person name="Marton T."/>
            <person name="Kruger M."/>
            <person name="Pelin A."/>
            <person name="Brachmann A."/>
            <person name="Corradi N."/>
        </authorList>
    </citation>
    <scope>NUCLEOTIDE SEQUENCE [LARGE SCALE GENOMIC DNA]</scope>
    <source>
        <strain evidence="3 4">A1</strain>
    </source>
</reference>
<dbReference type="Proteomes" id="UP000232688">
    <property type="component" value="Unassembled WGS sequence"/>
</dbReference>
<evidence type="ECO:0000313" key="5">
    <source>
        <dbReference type="Proteomes" id="UP000232722"/>
    </source>
</evidence>
<evidence type="ECO:0000313" key="4">
    <source>
        <dbReference type="Proteomes" id="UP000232688"/>
    </source>
</evidence>
<evidence type="ECO:0000313" key="3">
    <source>
        <dbReference type="EMBL" id="PKC71978.1"/>
    </source>
</evidence>
<dbReference type="VEuPathDB" id="FungiDB:RhiirA1_452901"/>
<evidence type="ECO:0008006" key="6">
    <source>
        <dbReference type="Google" id="ProtNLM"/>
    </source>
</evidence>
<reference evidence="3 4" key="3">
    <citation type="submission" date="2017-10" db="EMBL/GenBank/DDBJ databases">
        <title>Extensive intraspecific genome diversity in a model arbuscular mycorrhizal fungus.</title>
        <authorList>
            <person name="Chen E.C.H."/>
            <person name="Morin E."/>
            <person name="Baudet D."/>
            <person name="Noel J."/>
            <person name="Ndikumana S."/>
            <person name="Charron P."/>
            <person name="St-Onge C."/>
            <person name="Giorgi J."/>
            <person name="Grigoriev I.V."/>
            <person name="Roux C."/>
            <person name="Martin F.M."/>
            <person name="Corradi N."/>
        </authorList>
    </citation>
    <scope>NUCLEOTIDE SEQUENCE [LARGE SCALE GENOMIC DNA]</scope>
    <source>
        <strain evidence="3 4">A1</strain>
    </source>
</reference>
<dbReference type="VEuPathDB" id="FungiDB:FUN_011579"/>
<dbReference type="Proteomes" id="UP000232722">
    <property type="component" value="Unassembled WGS sequence"/>
</dbReference>
<reference evidence="2 5" key="1">
    <citation type="submission" date="2016-04" db="EMBL/GenBank/DDBJ databases">
        <title>Genome analyses suggest a sexual origin of heterokaryosis in a supposedly ancient asexual fungus.</title>
        <authorList>
            <person name="Ropars J."/>
            <person name="Sedzielewska K."/>
            <person name="Noel J."/>
            <person name="Charron P."/>
            <person name="Farinelli L."/>
            <person name="Marton T."/>
            <person name="Kruger M."/>
            <person name="Pelin A."/>
            <person name="Brachmann A."/>
            <person name="Corradi N."/>
        </authorList>
    </citation>
    <scope>NUCLEOTIDE SEQUENCE [LARGE SCALE GENOMIC DNA]</scope>
    <source>
        <strain evidence="2 5">A5</strain>
    </source>
</reference>
<gene>
    <name evidence="3" type="ORF">RhiirA1_452901</name>
    <name evidence="2" type="ORF">RhiirA5_411934</name>
</gene>
<keyword evidence="1" id="KW-0812">Transmembrane</keyword>
<evidence type="ECO:0000313" key="2">
    <source>
        <dbReference type="EMBL" id="PKC12344.1"/>
    </source>
</evidence>
<keyword evidence="1" id="KW-1133">Transmembrane helix</keyword>
<protein>
    <recommendedName>
        <fullName evidence="6">Transmembrane protein</fullName>
    </recommendedName>
</protein>
<accession>A0A2I1E8D2</accession>